<feature type="transmembrane region" description="Helical" evidence="1">
    <location>
        <begin position="18"/>
        <end position="39"/>
    </location>
</feature>
<protein>
    <submittedName>
        <fullName evidence="2">Uncharacterized protein</fullName>
    </submittedName>
</protein>
<dbReference type="EMBL" id="DSEC01000265">
    <property type="protein sequence ID" value="HER43558.1"/>
    <property type="molecule type" value="Genomic_DNA"/>
</dbReference>
<comment type="caution">
    <text evidence="2">The sequence shown here is derived from an EMBL/GenBank/DDBJ whole genome shotgun (WGS) entry which is preliminary data.</text>
</comment>
<keyword evidence="1" id="KW-1133">Transmembrane helix</keyword>
<feature type="non-terminal residue" evidence="2">
    <location>
        <position position="117"/>
    </location>
</feature>
<organism evidence="2">
    <name type="scientific">Eiseniibacteriota bacterium</name>
    <dbReference type="NCBI Taxonomy" id="2212470"/>
    <lineage>
        <taxon>Bacteria</taxon>
        <taxon>Candidatus Eiseniibacteriota</taxon>
    </lineage>
</organism>
<sequence>MYTVGRNLPFLEPRVAQILYATASGILLSAGTGLVLGVIDRPASGWERRHTIGILCIVASMLISGLAWLAQGFLDFLVSRGKDRESGGEKALQFDSWSHRRLARGLAVIIVALFAVI</sequence>
<evidence type="ECO:0000256" key="1">
    <source>
        <dbReference type="SAM" id="Phobius"/>
    </source>
</evidence>
<dbReference type="Proteomes" id="UP000886069">
    <property type="component" value="Unassembled WGS sequence"/>
</dbReference>
<gene>
    <name evidence="2" type="ORF">ENO08_03775</name>
</gene>
<accession>A0A7V2AUK2</accession>
<evidence type="ECO:0000313" key="2">
    <source>
        <dbReference type="EMBL" id="HER43558.1"/>
    </source>
</evidence>
<name>A0A7V2AUK2_UNCEI</name>
<feature type="transmembrane region" description="Helical" evidence="1">
    <location>
        <begin position="51"/>
        <end position="70"/>
    </location>
</feature>
<proteinExistence type="predicted"/>
<keyword evidence="1" id="KW-0472">Membrane</keyword>
<keyword evidence="1" id="KW-0812">Transmembrane</keyword>
<reference evidence="2" key="1">
    <citation type="journal article" date="2020" name="mSystems">
        <title>Genome- and Community-Level Interaction Insights into Carbon Utilization and Element Cycling Functions of Hydrothermarchaeota in Hydrothermal Sediment.</title>
        <authorList>
            <person name="Zhou Z."/>
            <person name="Liu Y."/>
            <person name="Xu W."/>
            <person name="Pan J."/>
            <person name="Luo Z.H."/>
            <person name="Li M."/>
        </authorList>
    </citation>
    <scope>NUCLEOTIDE SEQUENCE [LARGE SCALE GENOMIC DNA]</scope>
    <source>
        <strain evidence="2">SpSt-1233</strain>
    </source>
</reference>
<dbReference type="AlphaFoldDB" id="A0A7V2AUK2"/>